<name>A0ABS2NNY5_9FIRM</name>
<dbReference type="CDD" id="cd00635">
    <property type="entry name" value="PLPDE_III_YBL036c_like"/>
    <property type="match status" value="1"/>
</dbReference>
<dbReference type="RefSeq" id="WP_204400864.1">
    <property type="nucleotide sequence ID" value="NZ_JAFBEE010000005.1"/>
</dbReference>
<dbReference type="InterPro" id="IPR011078">
    <property type="entry name" value="PyrdxlP_homeostasis"/>
</dbReference>
<protein>
    <recommendedName>
        <fullName evidence="2">Pyridoxal phosphate homeostasis protein</fullName>
        <shortName evidence="2">PLP homeostasis protein</shortName>
    </recommendedName>
</protein>
<gene>
    <name evidence="5" type="ORF">JOC73_001049</name>
</gene>
<sequence>MNIAANLKHTREIIEESANANNRTSEDIILVAVTKTASTEEMQELIDLGVTHVGESKVQEITRKYEILGDQVKWHMIGHLQKNKVKYIVDKVEYIHSLDSYELALEIEKRAGRINRRVKCLMEVNISGEESKYGLAPSAVKSMLEKFAEFQHVTIVGLMTMAPYVEDPEETRQYFRGLKLLADEVRDMNLKNISMDYLSMGMSNDFQVAIEEGANMVRVGSKLFT</sequence>
<evidence type="ECO:0000313" key="5">
    <source>
        <dbReference type="EMBL" id="MBM7614537.1"/>
    </source>
</evidence>
<evidence type="ECO:0000313" key="6">
    <source>
        <dbReference type="Proteomes" id="UP001314796"/>
    </source>
</evidence>
<dbReference type="PROSITE" id="PS01211">
    <property type="entry name" value="UPF0001"/>
    <property type="match status" value="1"/>
</dbReference>
<dbReference type="NCBIfam" id="TIGR00044">
    <property type="entry name" value="YggS family pyridoxal phosphate-dependent enzyme"/>
    <property type="match status" value="1"/>
</dbReference>
<dbReference type="InterPro" id="IPR001608">
    <property type="entry name" value="Ala_racemase_N"/>
</dbReference>
<keyword evidence="1 2" id="KW-0663">Pyridoxal phosphate</keyword>
<dbReference type="Pfam" id="PF01168">
    <property type="entry name" value="Ala_racemase_N"/>
    <property type="match status" value="1"/>
</dbReference>
<dbReference type="SUPFAM" id="SSF51419">
    <property type="entry name" value="PLP-binding barrel"/>
    <property type="match status" value="1"/>
</dbReference>
<evidence type="ECO:0000256" key="1">
    <source>
        <dbReference type="ARBA" id="ARBA00022898"/>
    </source>
</evidence>
<comment type="caution">
    <text evidence="5">The sequence shown here is derived from an EMBL/GenBank/DDBJ whole genome shotgun (WGS) entry which is preliminary data.</text>
</comment>
<dbReference type="PANTHER" id="PTHR10146:SF14">
    <property type="entry name" value="PYRIDOXAL PHOSPHATE HOMEOSTASIS PROTEIN"/>
    <property type="match status" value="1"/>
</dbReference>
<comment type="similarity">
    <text evidence="2 3">Belongs to the pyridoxal phosphate-binding protein YggS/PROSC family.</text>
</comment>
<dbReference type="PIRSF" id="PIRSF004848">
    <property type="entry name" value="YBL036c_PLPDEIII"/>
    <property type="match status" value="1"/>
</dbReference>
<accession>A0ABS2NNY5</accession>
<dbReference type="HAMAP" id="MF_02087">
    <property type="entry name" value="PLP_homeostasis"/>
    <property type="match status" value="1"/>
</dbReference>
<evidence type="ECO:0000259" key="4">
    <source>
        <dbReference type="Pfam" id="PF01168"/>
    </source>
</evidence>
<dbReference type="EMBL" id="JAFBEE010000005">
    <property type="protein sequence ID" value="MBM7614537.1"/>
    <property type="molecule type" value="Genomic_DNA"/>
</dbReference>
<organism evidence="5 6">
    <name type="scientific">Alkaliphilus hydrothermalis</name>
    <dbReference type="NCBI Taxonomy" id="1482730"/>
    <lineage>
        <taxon>Bacteria</taxon>
        <taxon>Bacillati</taxon>
        <taxon>Bacillota</taxon>
        <taxon>Clostridia</taxon>
        <taxon>Peptostreptococcales</taxon>
        <taxon>Natronincolaceae</taxon>
        <taxon>Alkaliphilus</taxon>
    </lineage>
</organism>
<evidence type="ECO:0000256" key="3">
    <source>
        <dbReference type="RuleBase" id="RU004514"/>
    </source>
</evidence>
<dbReference type="PANTHER" id="PTHR10146">
    <property type="entry name" value="PROLINE SYNTHETASE CO-TRANSCRIBED BACTERIAL HOMOLOG PROTEIN"/>
    <property type="match status" value="1"/>
</dbReference>
<feature type="domain" description="Alanine racemase N-terminal" evidence="4">
    <location>
        <begin position="27"/>
        <end position="224"/>
    </location>
</feature>
<dbReference type="InterPro" id="IPR029066">
    <property type="entry name" value="PLP-binding_barrel"/>
</dbReference>
<dbReference type="Gene3D" id="3.20.20.10">
    <property type="entry name" value="Alanine racemase"/>
    <property type="match status" value="1"/>
</dbReference>
<comment type="function">
    <text evidence="2">Pyridoxal 5'-phosphate (PLP)-binding protein, which is involved in PLP homeostasis.</text>
</comment>
<evidence type="ECO:0000256" key="2">
    <source>
        <dbReference type="HAMAP-Rule" id="MF_02087"/>
    </source>
</evidence>
<keyword evidence="6" id="KW-1185">Reference proteome</keyword>
<reference evidence="5 6" key="1">
    <citation type="submission" date="2021-01" db="EMBL/GenBank/DDBJ databases">
        <title>Genomic Encyclopedia of Type Strains, Phase IV (KMG-IV): sequencing the most valuable type-strain genomes for metagenomic binning, comparative biology and taxonomic classification.</title>
        <authorList>
            <person name="Goeker M."/>
        </authorList>
    </citation>
    <scope>NUCLEOTIDE SEQUENCE [LARGE SCALE GENOMIC DNA]</scope>
    <source>
        <strain evidence="5 6">DSM 25890</strain>
    </source>
</reference>
<dbReference type="Proteomes" id="UP001314796">
    <property type="component" value="Unassembled WGS sequence"/>
</dbReference>
<proteinExistence type="inferred from homology"/>
<feature type="modified residue" description="N6-(pyridoxal phosphate)lysine" evidence="2">
    <location>
        <position position="35"/>
    </location>
</feature>